<dbReference type="SUPFAM" id="SSF54373">
    <property type="entry name" value="FAD-linked reductases, C-terminal domain"/>
    <property type="match status" value="1"/>
</dbReference>
<protein>
    <submittedName>
        <fullName evidence="4">FAD-binding oxidoreductase</fullName>
    </submittedName>
</protein>
<keyword evidence="1" id="KW-0560">Oxidoreductase</keyword>
<evidence type="ECO:0000259" key="3">
    <source>
        <dbReference type="Pfam" id="PF01266"/>
    </source>
</evidence>
<dbReference type="GO" id="GO:0016491">
    <property type="term" value="F:oxidoreductase activity"/>
    <property type="evidence" value="ECO:0007669"/>
    <property type="project" value="UniProtKB-KW"/>
</dbReference>
<dbReference type="Gene3D" id="3.50.50.60">
    <property type="entry name" value="FAD/NAD(P)-binding domain"/>
    <property type="match status" value="2"/>
</dbReference>
<comment type="caution">
    <text evidence="4">The sequence shown here is derived from an EMBL/GenBank/DDBJ whole genome shotgun (WGS) entry which is preliminary data.</text>
</comment>
<evidence type="ECO:0000256" key="1">
    <source>
        <dbReference type="ARBA" id="ARBA00023002"/>
    </source>
</evidence>
<dbReference type="InterPro" id="IPR006076">
    <property type="entry name" value="FAD-dep_OxRdtase"/>
</dbReference>
<sequence>MAMADVTVRGAGIFGLSIAWKALQRGARVRVIDRNGPGSGASGGIVGALQPHVPDPWNALKQFQLDGLIEAGAFWEGIDATSGVSSGFARVGRLQPLMHERDVTRARERAVAARSNWGEDALWEIIDARKAGSWFPPSPTGLLVHDTLSAIVSPRGAIRSLAKAIRVNGGEIVADGPDQGQVVWATGWKGLRELGAALGRPVGAGVKGQAALLRHDAGGKPQVFASGLHIVRHLDGTLAVGSTSEREFAAPTTTDDLLDDIVRRAGEVMPVLTGAAVIERWAGIRPRSANRTPLLGPWPGRAGHHVANGGFKIGFGVAPKIAGTILDLVLDGVDSIPPEFHTERLSESQDHPCAPNGAIDPSEVGRD</sequence>
<feature type="region of interest" description="Disordered" evidence="2">
    <location>
        <begin position="344"/>
        <end position="367"/>
    </location>
</feature>
<dbReference type="SUPFAM" id="SSF51905">
    <property type="entry name" value="FAD/NAD(P)-binding domain"/>
    <property type="match status" value="1"/>
</dbReference>
<feature type="domain" description="FAD dependent oxidoreductase" evidence="3">
    <location>
        <begin position="5"/>
        <end position="322"/>
    </location>
</feature>
<dbReference type="Pfam" id="PF01266">
    <property type="entry name" value="DAO"/>
    <property type="match status" value="1"/>
</dbReference>
<reference evidence="4" key="1">
    <citation type="submission" date="2019-09" db="EMBL/GenBank/DDBJ databases">
        <title>Characterisation of the sponge microbiome using genome-centric metagenomics.</title>
        <authorList>
            <person name="Engelberts J.P."/>
            <person name="Robbins S.J."/>
            <person name="De Goeij J.M."/>
            <person name="Aranda M."/>
            <person name="Bell S.C."/>
            <person name="Webster N.S."/>
        </authorList>
    </citation>
    <scope>NUCLEOTIDE SEQUENCE</scope>
    <source>
        <strain evidence="4">SB0664_bin_43</strain>
    </source>
</reference>
<organism evidence="4">
    <name type="scientific">Boseongicola sp. SB0664_bin_43</name>
    <dbReference type="NCBI Taxonomy" id="2604844"/>
    <lineage>
        <taxon>Bacteria</taxon>
        <taxon>Pseudomonadati</taxon>
        <taxon>Pseudomonadota</taxon>
        <taxon>Alphaproteobacteria</taxon>
        <taxon>Rhodobacterales</taxon>
        <taxon>Paracoccaceae</taxon>
        <taxon>Boseongicola</taxon>
    </lineage>
</organism>
<evidence type="ECO:0000313" key="4">
    <source>
        <dbReference type="EMBL" id="MXY33987.1"/>
    </source>
</evidence>
<dbReference type="GO" id="GO:0005737">
    <property type="term" value="C:cytoplasm"/>
    <property type="evidence" value="ECO:0007669"/>
    <property type="project" value="TreeGrafter"/>
</dbReference>
<proteinExistence type="predicted"/>
<dbReference type="Gene3D" id="3.30.9.10">
    <property type="entry name" value="D-Amino Acid Oxidase, subunit A, domain 2"/>
    <property type="match status" value="2"/>
</dbReference>
<name>A0A6B0Y1P0_9RHOB</name>
<dbReference type="PANTHER" id="PTHR13847">
    <property type="entry name" value="SARCOSINE DEHYDROGENASE-RELATED"/>
    <property type="match status" value="1"/>
</dbReference>
<dbReference type="PANTHER" id="PTHR13847:SF289">
    <property type="entry name" value="GLYCINE OXIDASE"/>
    <property type="match status" value="1"/>
</dbReference>
<gene>
    <name evidence="4" type="ORF">F4Y60_07825</name>
</gene>
<dbReference type="AlphaFoldDB" id="A0A6B0Y1P0"/>
<dbReference type="InterPro" id="IPR036188">
    <property type="entry name" value="FAD/NAD-bd_sf"/>
</dbReference>
<evidence type="ECO:0000256" key="2">
    <source>
        <dbReference type="SAM" id="MobiDB-lite"/>
    </source>
</evidence>
<accession>A0A6B0Y1P0</accession>
<dbReference type="EMBL" id="VXRY01000307">
    <property type="protein sequence ID" value="MXY33987.1"/>
    <property type="molecule type" value="Genomic_DNA"/>
</dbReference>